<name>A0ABN6H030_9BACT</name>
<dbReference type="EMBL" id="AP024702">
    <property type="protein sequence ID" value="BCX46845.1"/>
    <property type="molecule type" value="Genomic_DNA"/>
</dbReference>
<reference evidence="1 2" key="1">
    <citation type="submission" date="2021-06" db="EMBL/GenBank/DDBJ databases">
        <title>Complete genome of Haloferula helveola possessing various polysaccharide degrading enzymes.</title>
        <authorList>
            <person name="Takami H."/>
            <person name="Huang C."/>
            <person name="Hamasaki K."/>
        </authorList>
    </citation>
    <scope>NUCLEOTIDE SEQUENCE [LARGE SCALE GENOMIC DNA]</scope>
    <source>
        <strain evidence="1 2">CN-1</strain>
    </source>
</reference>
<dbReference type="Proteomes" id="UP001374893">
    <property type="component" value="Chromosome"/>
</dbReference>
<organism evidence="1 2">
    <name type="scientific">Haloferula helveola</name>
    <dbReference type="NCBI Taxonomy" id="490095"/>
    <lineage>
        <taxon>Bacteria</taxon>
        <taxon>Pseudomonadati</taxon>
        <taxon>Verrucomicrobiota</taxon>
        <taxon>Verrucomicrobiia</taxon>
        <taxon>Verrucomicrobiales</taxon>
        <taxon>Verrucomicrobiaceae</taxon>
        <taxon>Haloferula</taxon>
    </lineage>
</organism>
<evidence type="ECO:0000313" key="2">
    <source>
        <dbReference type="Proteomes" id="UP001374893"/>
    </source>
</evidence>
<gene>
    <name evidence="1" type="ORF">HAHE_07530</name>
</gene>
<dbReference type="RefSeq" id="WP_338688750.1">
    <property type="nucleotide sequence ID" value="NZ_AP024702.1"/>
</dbReference>
<sequence length="511" mass="53167">MKEFKALLTTVAMMAGSHAGAEVVLQESYKIPAAGNAPTQLDGGVGPFGYEIDVTAEFSAAGHDKLVLVFSGHDGAFNIPYPPEVTSVTYDGAALTQAIYDFDNGALVCAGIFYLDNVATDGLLRIELSAGNLAHYAFGLYAVDGTRPGVQDTGTARDPLSDATVTMTTNSGFFVQETARNNQSLAGDGSGDYSTLYSYSVDSYRVLSQYRVTTTPGDYLAPINNGGANYRRVVTAAFEAVEAPQVGPMITSFTSVGPNLWELELSGDADTAYEFRSSTTLDFDPGTLVENLTQGDPGDAGSIGGANDSVLTTDSNGDGKARLTLSGGPADFVRAQNVSPLLSEDFEAGDGGFTVENKATGTDWAYGEPNSPNAGGGALIGGNGGSTNAWGTNLTGVYGSDTDTCLRSPVIDLTGIPAAELSFALAIDAQAGHTYQVDVIDDLTDTVIANVIEATEDVDFNNAPWEIVGPLAIPAGALGQPVRIQWTFTGDGTFNYNGAYIDDVLVTQPAP</sequence>
<protein>
    <submittedName>
        <fullName evidence="1">Uncharacterized protein</fullName>
    </submittedName>
</protein>
<accession>A0ABN6H030</accession>
<evidence type="ECO:0000313" key="1">
    <source>
        <dbReference type="EMBL" id="BCX46845.1"/>
    </source>
</evidence>
<keyword evidence="2" id="KW-1185">Reference proteome</keyword>
<proteinExistence type="predicted"/>